<dbReference type="VEuPathDB" id="FungiDB:PV10_05541"/>
<organism evidence="3 4">
    <name type="scientific">Exophiala mesophila</name>
    <name type="common">Black yeast-like fungus</name>
    <dbReference type="NCBI Taxonomy" id="212818"/>
    <lineage>
        <taxon>Eukaryota</taxon>
        <taxon>Fungi</taxon>
        <taxon>Dikarya</taxon>
        <taxon>Ascomycota</taxon>
        <taxon>Pezizomycotina</taxon>
        <taxon>Eurotiomycetes</taxon>
        <taxon>Chaetothyriomycetidae</taxon>
        <taxon>Chaetothyriales</taxon>
        <taxon>Herpotrichiellaceae</taxon>
        <taxon>Exophiala</taxon>
    </lineage>
</organism>
<feature type="region of interest" description="Disordered" evidence="1">
    <location>
        <begin position="277"/>
        <end position="371"/>
    </location>
</feature>
<dbReference type="AlphaFoldDB" id="A0A438N1D5"/>
<evidence type="ECO:0000259" key="2">
    <source>
        <dbReference type="Pfam" id="PF07814"/>
    </source>
</evidence>
<name>A0A438N1D5_EXOME</name>
<dbReference type="Proteomes" id="UP000288859">
    <property type="component" value="Unassembled WGS sequence"/>
</dbReference>
<feature type="compositionally biased region" description="Low complexity" evidence="1">
    <location>
        <begin position="37"/>
        <end position="50"/>
    </location>
</feature>
<proteinExistence type="predicted"/>
<dbReference type="OrthoDB" id="78088at2759"/>
<feature type="domain" description="Wings apart-like protein C-terminal" evidence="2">
    <location>
        <begin position="434"/>
        <end position="766"/>
    </location>
</feature>
<feature type="compositionally biased region" description="Polar residues" evidence="1">
    <location>
        <begin position="70"/>
        <end position="85"/>
    </location>
</feature>
<accession>A0A438N1D5</accession>
<evidence type="ECO:0000256" key="1">
    <source>
        <dbReference type="SAM" id="MobiDB-lite"/>
    </source>
</evidence>
<feature type="compositionally biased region" description="Polar residues" evidence="1">
    <location>
        <begin position="105"/>
        <end position="117"/>
    </location>
</feature>
<feature type="region of interest" description="Disordered" evidence="1">
    <location>
        <begin position="37"/>
        <end position="259"/>
    </location>
</feature>
<feature type="compositionally biased region" description="Low complexity" evidence="1">
    <location>
        <begin position="229"/>
        <end position="238"/>
    </location>
</feature>
<comment type="caution">
    <text evidence="3">The sequence shown here is derived from an EMBL/GenBank/DDBJ whole genome shotgun (WGS) entry which is preliminary data.</text>
</comment>
<dbReference type="InterPro" id="IPR022771">
    <property type="entry name" value="WAPL_C"/>
</dbReference>
<feature type="region of interest" description="Disordered" evidence="1">
    <location>
        <begin position="387"/>
        <end position="409"/>
    </location>
</feature>
<reference evidence="3 4" key="1">
    <citation type="submission" date="2017-03" db="EMBL/GenBank/DDBJ databases">
        <title>Genomes of endolithic fungi from Antarctica.</title>
        <authorList>
            <person name="Coleine C."/>
            <person name="Masonjones S."/>
            <person name="Stajich J.E."/>
        </authorList>
    </citation>
    <scope>NUCLEOTIDE SEQUENCE [LARGE SCALE GENOMIC DNA]</scope>
    <source>
        <strain evidence="3 4">CCFEE 6314</strain>
    </source>
</reference>
<feature type="compositionally biased region" description="Polar residues" evidence="1">
    <location>
        <begin position="250"/>
        <end position="259"/>
    </location>
</feature>
<feature type="compositionally biased region" description="Low complexity" evidence="1">
    <location>
        <begin position="86"/>
        <end position="104"/>
    </location>
</feature>
<feature type="compositionally biased region" description="Polar residues" evidence="1">
    <location>
        <begin position="315"/>
        <end position="337"/>
    </location>
</feature>
<evidence type="ECO:0000313" key="3">
    <source>
        <dbReference type="EMBL" id="RVX69502.1"/>
    </source>
</evidence>
<feature type="compositionally biased region" description="Basic and acidic residues" evidence="1">
    <location>
        <begin position="301"/>
        <end position="310"/>
    </location>
</feature>
<dbReference type="Pfam" id="PF07814">
    <property type="entry name" value="WAPL"/>
    <property type="match status" value="1"/>
</dbReference>
<feature type="compositionally biased region" description="Polar residues" evidence="1">
    <location>
        <begin position="141"/>
        <end position="166"/>
    </location>
</feature>
<dbReference type="InterPro" id="IPR011989">
    <property type="entry name" value="ARM-like"/>
</dbReference>
<evidence type="ECO:0000313" key="4">
    <source>
        <dbReference type="Proteomes" id="UP000288859"/>
    </source>
</evidence>
<sequence>MDFPVQRRKINTYGKNQRKILVHDIFDVASSNAFPSSQSAVTQFSSSSSSITPAERLSSTSKPAPATGKSIPQPSTVKHGTASSLSMRPSSDSASTSSRSSSFSPVDQTDPSLFDIQSSDEEDNLGTQHALAVKRRKVVPLQSNSKKSTSRAGKSAVHSSNNNKPTHASKGMQRVDVNQRTAPSRPDLHKITMTSKRQLPKTAIAKAPVHKPEPVSSGLNLFDQISEDSSSSRLSRPTTPKRKRPPSTLNPVNAPSPSDLQLTALSLTPEAHLSLSEQISADEDMTDDSSISPTPRKPRRRLIDRLDPPRLAKSAPTTLSNTPDSSSIIDDSMQTVHSLDKLSPPRSLPVEGSSSQPVPNGVGAGPKPGRIRSTYARQRSHLSDMMDGLENPQISHSQRSSQRDLSHATSFTSVASQLELDQDDIDENDLPAQKSIHELRRGGAISRFDNDLLELLGDIQSSSKALRIPALMQLAGKLSDLAFLLRFQESDNVRRVTDSAQPDLDDVSSTLMIVVFQAMTSAHHVSPRTLPQILDAVCRLPPHLATSNQSLTKLAKDRSQNLSKLLVREICDFDDKRSAAMNLAASSTGHLYLVTLENTVRRMRQLGDTPALPQSILRELVSVISTSWDVLRRGTTEEHVVENMRACFSILEIFSLNPDLSRLLATTSFLTQLRDATAGIVQWADEDHPHIAQVCLKFVIGLSNDRSDVCNALSEGPLIGIMYTIVEDHFIRLAMSIPSESTPASERLDTVILALGCLLNFAASSDRPRQRMLEVSENGRSLVEGMVEVFNSCFERASEATTMEHTHLVVPLGYLSMLLCALCLNANARDLIVRTTRGQGLSDLFLAVETFLKSWKQVEAETGETDETSSGFSRMLTDIYDAVRMQSL</sequence>
<dbReference type="Gene3D" id="1.25.10.10">
    <property type="entry name" value="Leucine-rich Repeat Variant"/>
    <property type="match status" value="1"/>
</dbReference>
<dbReference type="EMBL" id="NAJM01000029">
    <property type="protein sequence ID" value="RVX69502.1"/>
    <property type="molecule type" value="Genomic_DNA"/>
</dbReference>
<protein>
    <recommendedName>
        <fullName evidence="2">Wings apart-like protein C-terminal domain-containing protein</fullName>
    </recommendedName>
</protein>
<gene>
    <name evidence="3" type="ORF">B0A52_06566</name>
</gene>